<feature type="compositionally biased region" description="Low complexity" evidence="1">
    <location>
        <begin position="174"/>
        <end position="199"/>
    </location>
</feature>
<proteinExistence type="predicted"/>
<protein>
    <submittedName>
        <fullName evidence="2">Uncharacterized protein</fullName>
    </submittedName>
</protein>
<reference evidence="2 3" key="1">
    <citation type="submission" date="2024-02" db="EMBL/GenBank/DDBJ databases">
        <title>A draft genome for the cacao thread blight pathogen Marasmius crinis-equi.</title>
        <authorList>
            <person name="Cohen S.P."/>
            <person name="Baruah I.K."/>
            <person name="Amoako-Attah I."/>
            <person name="Bukari Y."/>
            <person name="Meinhardt L.W."/>
            <person name="Bailey B.A."/>
        </authorList>
    </citation>
    <scope>NUCLEOTIDE SEQUENCE [LARGE SCALE GENOMIC DNA]</scope>
    <source>
        <strain evidence="2 3">GH-76</strain>
    </source>
</reference>
<name>A0ABR3ET46_9AGAR</name>
<dbReference type="Proteomes" id="UP001465976">
    <property type="component" value="Unassembled WGS sequence"/>
</dbReference>
<keyword evidence="3" id="KW-1185">Reference proteome</keyword>
<evidence type="ECO:0000313" key="2">
    <source>
        <dbReference type="EMBL" id="KAL0566057.1"/>
    </source>
</evidence>
<dbReference type="EMBL" id="JBAHYK010002025">
    <property type="protein sequence ID" value="KAL0566057.1"/>
    <property type="molecule type" value="Genomic_DNA"/>
</dbReference>
<gene>
    <name evidence="2" type="ORF">V5O48_015957</name>
</gene>
<evidence type="ECO:0000256" key="1">
    <source>
        <dbReference type="SAM" id="MobiDB-lite"/>
    </source>
</evidence>
<evidence type="ECO:0000313" key="3">
    <source>
        <dbReference type="Proteomes" id="UP001465976"/>
    </source>
</evidence>
<comment type="caution">
    <text evidence="2">The sequence shown here is derived from an EMBL/GenBank/DDBJ whole genome shotgun (WGS) entry which is preliminary data.</text>
</comment>
<organism evidence="2 3">
    <name type="scientific">Marasmius crinis-equi</name>
    <dbReference type="NCBI Taxonomy" id="585013"/>
    <lineage>
        <taxon>Eukaryota</taxon>
        <taxon>Fungi</taxon>
        <taxon>Dikarya</taxon>
        <taxon>Basidiomycota</taxon>
        <taxon>Agaricomycotina</taxon>
        <taxon>Agaricomycetes</taxon>
        <taxon>Agaricomycetidae</taxon>
        <taxon>Agaricales</taxon>
        <taxon>Marasmiineae</taxon>
        <taxon>Marasmiaceae</taxon>
        <taxon>Marasmius</taxon>
    </lineage>
</organism>
<accession>A0ABR3ET46</accession>
<feature type="region of interest" description="Disordered" evidence="1">
    <location>
        <begin position="151"/>
        <end position="216"/>
    </location>
</feature>
<feature type="compositionally biased region" description="Pro residues" evidence="1">
    <location>
        <begin position="474"/>
        <end position="485"/>
    </location>
</feature>
<feature type="region of interest" description="Disordered" evidence="1">
    <location>
        <begin position="464"/>
        <end position="488"/>
    </location>
</feature>
<sequence length="708" mass="78799">MMPTVMRYRSLKWQASAQIHHSVHPKRYKKTLNKSRNFRDDIDPKALPEFVRYEFGDHPTARGLLSGSIIETPFKPYPPTPSKVPDHPPRQTALGPPLATDDLFDWRSVPSTPSHLRTAYTSVAEDLAAYMGIEPGNPDLLGDIEQNIIASFNTDDPSDSHSFHLPTDTSNPMTPLTGSASLPPSPSTPTKTVSLPPVVDASRSSLQPPPSPWIKGRDYGEAKQVLVKGVSRNACIGKLCRSAALSSRPATLCPSLLCKSCCQRYRTGFPDEAPFCKPHRPEMPVGDNAPATLPISADSSHTPALSRGRPLKEIHYQHRDEAEKSYAERTKAVVDRKRYEDDQKKQVEVMYWKADGRVVPFTVLLSSFPWLRLSDIPDELQKLLGSTVELFDPNTTTWKTSPLTLIRAIRSDEIVLLRAPFTFEPAFNETEPKDMQDASRTQVSISAAAFNPSTPVNRKRKAVEAVDDDGEFPTPKPRLPFPTPRPSTLVNCKRKAVEVVDENDDFPTPKRRVSSLPTPDLARTFAPSMPVFDEDSDSDAELPPLSKLFIPKAPTPSELKAPAGTGLKSVLDPGTSGMQANSKKAGWPYKLFTLMYEGFSKMETKANPVSFDIAFPGHPTTSKATRFRHLKYYLWAPAHIINTFKGTDRTWKEFQRAVDIHFGGANKVQSVQDFRKLNQSKILKTEAKREDIGLEVEFMDDEVICISG</sequence>